<feature type="domain" description="Guanylate cyclase" evidence="14">
    <location>
        <begin position="483"/>
        <end position="616"/>
    </location>
</feature>
<evidence type="ECO:0000256" key="1">
    <source>
        <dbReference type="ARBA" id="ARBA00001436"/>
    </source>
</evidence>
<dbReference type="SMART" id="SM00044">
    <property type="entry name" value="CYCc"/>
    <property type="match status" value="2"/>
</dbReference>
<evidence type="ECO:0000256" key="2">
    <source>
        <dbReference type="ARBA" id="ARBA00001593"/>
    </source>
</evidence>
<comment type="catalytic activity">
    <reaction evidence="2">
        <text>ATP = 3',5'-cyclic AMP + diphosphate</text>
        <dbReference type="Rhea" id="RHEA:15389"/>
        <dbReference type="ChEBI" id="CHEBI:30616"/>
        <dbReference type="ChEBI" id="CHEBI:33019"/>
        <dbReference type="ChEBI" id="CHEBI:58165"/>
        <dbReference type="EC" id="4.6.1.1"/>
    </reaction>
</comment>
<evidence type="ECO:0000256" key="9">
    <source>
        <dbReference type="ARBA" id="ARBA00022842"/>
    </source>
</evidence>
<keyword evidence="7" id="KW-0547">Nucleotide-binding</keyword>
<dbReference type="PROSITE" id="PS50125">
    <property type="entry name" value="GUANYLATE_CYCLASE_2"/>
    <property type="match status" value="2"/>
</dbReference>
<dbReference type="SUPFAM" id="SSF55073">
    <property type="entry name" value="Nucleotide cyclase"/>
    <property type="match status" value="2"/>
</dbReference>
<dbReference type="Pfam" id="PF00211">
    <property type="entry name" value="Guanylate_cyc"/>
    <property type="match status" value="2"/>
</dbReference>
<evidence type="ECO:0000256" key="5">
    <source>
        <dbReference type="ARBA" id="ARBA00022692"/>
    </source>
</evidence>
<evidence type="ECO:0000313" key="16">
    <source>
        <dbReference type="WBParaSite" id="SMUV_0000068301-mRNA-1"/>
    </source>
</evidence>
<dbReference type="GO" id="GO:0004016">
    <property type="term" value="F:adenylate cyclase activity"/>
    <property type="evidence" value="ECO:0007669"/>
    <property type="project" value="UniProtKB-EC"/>
</dbReference>
<feature type="transmembrane region" description="Helical" evidence="13">
    <location>
        <begin position="315"/>
        <end position="337"/>
    </location>
</feature>
<keyword evidence="11 13" id="KW-0472">Membrane</keyword>
<dbReference type="GO" id="GO:0005886">
    <property type="term" value="C:plasma membrane"/>
    <property type="evidence" value="ECO:0007669"/>
    <property type="project" value="TreeGrafter"/>
</dbReference>
<dbReference type="GO" id="GO:0004383">
    <property type="term" value="F:guanylate cyclase activity"/>
    <property type="evidence" value="ECO:0007669"/>
    <property type="project" value="UniProtKB-EC"/>
</dbReference>
<feature type="transmembrane region" description="Helical" evidence="13">
    <location>
        <begin position="288"/>
        <end position="309"/>
    </location>
</feature>
<evidence type="ECO:0000256" key="10">
    <source>
        <dbReference type="ARBA" id="ARBA00022989"/>
    </source>
</evidence>
<reference evidence="16" key="1">
    <citation type="submission" date="2016-04" db="UniProtKB">
        <authorList>
            <consortium name="WormBaseParasite"/>
        </authorList>
    </citation>
    <scope>IDENTIFICATION</scope>
</reference>
<dbReference type="Gene3D" id="3.30.70.1230">
    <property type="entry name" value="Nucleotide cyclase"/>
    <property type="match status" value="2"/>
</dbReference>
<keyword evidence="6" id="KW-0479">Metal-binding</keyword>
<evidence type="ECO:0000256" key="8">
    <source>
        <dbReference type="ARBA" id="ARBA00022840"/>
    </source>
</evidence>
<dbReference type="GO" id="GO:0046872">
    <property type="term" value="F:metal ion binding"/>
    <property type="evidence" value="ECO:0007669"/>
    <property type="project" value="UniProtKB-KW"/>
</dbReference>
<protein>
    <recommendedName>
        <fullName evidence="4">adenylate cyclase</fullName>
        <ecNumber evidence="4">4.6.1.1</ecNumber>
    </recommendedName>
</protein>
<keyword evidence="10 13" id="KW-1133">Transmembrane helix</keyword>
<dbReference type="InterPro" id="IPR001054">
    <property type="entry name" value="A/G_cyclase"/>
</dbReference>
<feature type="domain" description="Guanylate cyclase" evidence="14">
    <location>
        <begin position="24"/>
        <end position="149"/>
    </location>
</feature>
<evidence type="ECO:0000256" key="3">
    <source>
        <dbReference type="ARBA" id="ARBA00004141"/>
    </source>
</evidence>
<dbReference type="AlphaFoldDB" id="A0A158R3X7"/>
<proteinExistence type="predicted"/>
<evidence type="ECO:0000256" key="12">
    <source>
        <dbReference type="ARBA" id="ARBA00023239"/>
    </source>
</evidence>
<dbReference type="WBParaSite" id="SMUV_0000068301-mRNA-1">
    <property type="protein sequence ID" value="SMUV_0000068301-mRNA-1"/>
    <property type="gene ID" value="SMUV_0000068301"/>
</dbReference>
<keyword evidence="8" id="KW-0067">ATP-binding</keyword>
<evidence type="ECO:0000256" key="6">
    <source>
        <dbReference type="ARBA" id="ARBA00022723"/>
    </source>
</evidence>
<name>A0A158R3X7_9BILA</name>
<dbReference type="InterPro" id="IPR029787">
    <property type="entry name" value="Nucleotide_cyclase"/>
</dbReference>
<evidence type="ECO:0000256" key="7">
    <source>
        <dbReference type="ARBA" id="ARBA00022741"/>
    </source>
</evidence>
<evidence type="ECO:0000256" key="4">
    <source>
        <dbReference type="ARBA" id="ARBA00012201"/>
    </source>
</evidence>
<sequence>MSAIRQQINNSLPTIYTEHYSQVTVVYGRLVGLEDILARCSVQDGARLLNELQARIDQIVKRCGCIRIQSDAIVVISGIPTISDNHLQSAVSFAIDVESLISSFCNATCAELGFRCGIEYGSVTAGIIGQLKWHYDIIGATVEEAIKIQNSVSNCGVYISENVKRKSDGCFLTEKCENFWRALPVQSDGLPPSLLFPNLRRFSLVTVPQSINRLLQAISSSNDSLLRSNGIQGRRKRKAKKLVILSEKCNLQDVENSCMNQLTLRFKSDEMENAVKGFTFFNSQFNQWFIPGLAVSILFLVVYGIYHALILPRHIATLALVIVALVAVFIVLLMLYINCFQHFCQFITRTAVGNSVAILLVISLLFVSGVVNAVSFVSTSALLSIEAFLLLAVERCHFNLNFSSPLLKWELLDGLLTLIAIIYIHARRNEHILRLEFISQLKESEEKVEYSEAEEANQKLLANALPAHLAQNFFLKPDLYHHLSHSVGIAYINISMENDDGEAAINNLKNIVAVFDQILLQHEGVEKILNTNRTYIAAVGVLPEISKNVHDTPSVIGELLAELTQFALDISAFAADHGITLNIGIDCGPVLSVVVNANQPSYEVYGSTCLRAHQLMQHADCYGIMVSEEIFLALRPRDFSFDSRPIKIFDDLTAYVFDDCYPDKNIEAETRAVTLPLENTRDNQLEMMTSLNSSFSSEIYSVDVGGVETDSEMEWITPEMLQYERRDQPSTSAMYSSEFIYVPTDDSECDRSITPEWSLKKKRLKKSRYPGWLSRSMTSDTSRSRIERAERLAAAASRVDRMLEELNAVAGFDTGLDCRPFPTSALSASSRSIRRELSSACHTEYDNAESEGVFSDSEMLDNPKKPLKNLDSRKKRRRLWSNVDNGNDADIDSVCSSLNVSSIFSNFRWNSVHSIGYDNEYEIASSEDLRELARSQMEALSRDIRSNFGDYQLATFSDNDS</sequence>
<comment type="catalytic activity">
    <reaction evidence="1">
        <text>GTP = 3',5'-cyclic GMP + diphosphate</text>
        <dbReference type="Rhea" id="RHEA:13665"/>
        <dbReference type="ChEBI" id="CHEBI:33019"/>
        <dbReference type="ChEBI" id="CHEBI:37565"/>
        <dbReference type="ChEBI" id="CHEBI:57746"/>
        <dbReference type="EC" id="4.6.1.2"/>
    </reaction>
</comment>
<dbReference type="EC" id="4.6.1.1" evidence="4"/>
<evidence type="ECO:0000256" key="11">
    <source>
        <dbReference type="ARBA" id="ARBA00023136"/>
    </source>
</evidence>
<dbReference type="GO" id="GO:0005524">
    <property type="term" value="F:ATP binding"/>
    <property type="evidence" value="ECO:0007669"/>
    <property type="project" value="UniProtKB-KW"/>
</dbReference>
<dbReference type="GO" id="GO:0006171">
    <property type="term" value="P:cAMP biosynthetic process"/>
    <property type="evidence" value="ECO:0007669"/>
    <property type="project" value="TreeGrafter"/>
</dbReference>
<dbReference type="Proteomes" id="UP000046393">
    <property type="component" value="Unplaced"/>
</dbReference>
<dbReference type="GO" id="GO:0035556">
    <property type="term" value="P:intracellular signal transduction"/>
    <property type="evidence" value="ECO:0007669"/>
    <property type="project" value="InterPro"/>
</dbReference>
<keyword evidence="15" id="KW-1185">Reference proteome</keyword>
<keyword evidence="12" id="KW-0456">Lyase</keyword>
<dbReference type="PANTHER" id="PTHR45627:SF26">
    <property type="entry name" value="ADENYLATE CYCLASE TYPE 1"/>
    <property type="match status" value="1"/>
</dbReference>
<keyword evidence="5 13" id="KW-0812">Transmembrane</keyword>
<comment type="subcellular location">
    <subcellularLocation>
        <location evidence="3">Membrane</location>
        <topology evidence="3">Multi-pass membrane protein</topology>
    </subcellularLocation>
</comment>
<dbReference type="GO" id="GO:0007189">
    <property type="term" value="P:adenylate cyclase-activating G protein-coupled receptor signaling pathway"/>
    <property type="evidence" value="ECO:0007669"/>
    <property type="project" value="TreeGrafter"/>
</dbReference>
<dbReference type="STRING" id="451379.A0A158R3X7"/>
<accession>A0A158R3X7</accession>
<keyword evidence="9" id="KW-0460">Magnesium</keyword>
<evidence type="ECO:0000256" key="13">
    <source>
        <dbReference type="SAM" id="Phobius"/>
    </source>
</evidence>
<organism evidence="15 16">
    <name type="scientific">Syphacia muris</name>
    <dbReference type="NCBI Taxonomy" id="451379"/>
    <lineage>
        <taxon>Eukaryota</taxon>
        <taxon>Metazoa</taxon>
        <taxon>Ecdysozoa</taxon>
        <taxon>Nematoda</taxon>
        <taxon>Chromadorea</taxon>
        <taxon>Rhabditida</taxon>
        <taxon>Spirurina</taxon>
        <taxon>Oxyuridomorpha</taxon>
        <taxon>Oxyuroidea</taxon>
        <taxon>Oxyuridae</taxon>
        <taxon>Syphacia</taxon>
    </lineage>
</organism>
<evidence type="ECO:0000313" key="15">
    <source>
        <dbReference type="Proteomes" id="UP000046393"/>
    </source>
</evidence>
<dbReference type="CDD" id="cd07302">
    <property type="entry name" value="CHD"/>
    <property type="match status" value="1"/>
</dbReference>
<evidence type="ECO:0000259" key="14">
    <source>
        <dbReference type="PROSITE" id="PS50125"/>
    </source>
</evidence>
<dbReference type="PANTHER" id="PTHR45627">
    <property type="entry name" value="ADENYLATE CYCLASE TYPE 1"/>
    <property type="match status" value="1"/>
</dbReference>